<keyword evidence="3 6" id="KW-0812">Transmembrane</keyword>
<keyword evidence="9" id="KW-1185">Reference proteome</keyword>
<dbReference type="OrthoDB" id="6730379at2759"/>
<feature type="transmembrane region" description="Helical" evidence="6">
    <location>
        <begin position="104"/>
        <end position="124"/>
    </location>
</feature>
<dbReference type="AlphaFoldDB" id="A0A6G1KK00"/>
<evidence type="ECO:0000256" key="6">
    <source>
        <dbReference type="SAM" id="Phobius"/>
    </source>
</evidence>
<dbReference type="EMBL" id="MU005766">
    <property type="protein sequence ID" value="KAF2712812.1"/>
    <property type="molecule type" value="Genomic_DNA"/>
</dbReference>
<dbReference type="Pfam" id="PF07690">
    <property type="entry name" value="MFS_1"/>
    <property type="match status" value="1"/>
</dbReference>
<dbReference type="InterPro" id="IPR036259">
    <property type="entry name" value="MFS_trans_sf"/>
</dbReference>
<dbReference type="PANTHER" id="PTHR43791">
    <property type="entry name" value="PERMEASE-RELATED"/>
    <property type="match status" value="1"/>
</dbReference>
<organism evidence="8 9">
    <name type="scientific">Pleomassaria siparia CBS 279.74</name>
    <dbReference type="NCBI Taxonomy" id="1314801"/>
    <lineage>
        <taxon>Eukaryota</taxon>
        <taxon>Fungi</taxon>
        <taxon>Dikarya</taxon>
        <taxon>Ascomycota</taxon>
        <taxon>Pezizomycotina</taxon>
        <taxon>Dothideomycetes</taxon>
        <taxon>Pleosporomycetidae</taxon>
        <taxon>Pleosporales</taxon>
        <taxon>Pleomassariaceae</taxon>
        <taxon>Pleomassaria</taxon>
    </lineage>
</organism>
<dbReference type="PROSITE" id="PS50850">
    <property type="entry name" value="MFS"/>
    <property type="match status" value="1"/>
</dbReference>
<sequence>MDKFDTKTFSDVEQPPSIIEGTSDKIAIGEEDAEKDKALALLTAQNIAFDYNSPESKAVLRKIDMRIIPMALSVYVMMLVDKNSLSFANIMGVKQSTGLTPSQYSWLGSVVFFGYLAGEIPVTFLMQRLPLARFFSVMVIVWGGIVCFHSVCTNFAGLMTVRFLLGMIEVCTAPVMIMILGSWYTKEEQVSRVAIWYTASGWGNVFGGFFAWCIYHADTFRWQGLFLFEGLLTCAMGVILYFFLAASPTDAKWLSDKEKAIALERCRDNRTGTEIWSFNKAQLIEAFCDPRLYIIFLLLVSTGLPNGGITVFGPSIISQFGFTPDQTTLLSMAPGGAAVVGTLVALVVAKYTNRTIAGVYLLIISCVGVIMMLAIPPERYLARYGGYILTMQFPICVLFVITFMTAGIGGSTKKLAFGASYQLGYTVGNIIGPQTYRQKDAPNYYTAKYTMLAFLVLTMILVATMGIIHLSWNRKRDSQDAIDAQDGVVHVAIENEEFADLTDFQIRSFRYPM</sequence>
<feature type="transmembrane region" description="Helical" evidence="6">
    <location>
        <begin position="223"/>
        <end position="244"/>
    </location>
</feature>
<evidence type="ECO:0000259" key="7">
    <source>
        <dbReference type="PROSITE" id="PS50850"/>
    </source>
</evidence>
<evidence type="ECO:0000256" key="3">
    <source>
        <dbReference type="ARBA" id="ARBA00022692"/>
    </source>
</evidence>
<dbReference type="GO" id="GO:0016020">
    <property type="term" value="C:membrane"/>
    <property type="evidence" value="ECO:0007669"/>
    <property type="project" value="UniProtKB-SubCell"/>
</dbReference>
<evidence type="ECO:0000256" key="5">
    <source>
        <dbReference type="ARBA" id="ARBA00023136"/>
    </source>
</evidence>
<dbReference type="PANTHER" id="PTHR43791:SF59">
    <property type="entry name" value="TRANSPORTER, PUTATIVE (AFU_ORTHOLOGUE AFUA_1G06550)-RELATED"/>
    <property type="match status" value="1"/>
</dbReference>
<dbReference type="InterPro" id="IPR020846">
    <property type="entry name" value="MFS_dom"/>
</dbReference>
<proteinExistence type="predicted"/>
<feature type="transmembrane region" description="Helical" evidence="6">
    <location>
        <begin position="292"/>
        <end position="317"/>
    </location>
</feature>
<protein>
    <submittedName>
        <fullName evidence="8">MFS general substrate transporter</fullName>
    </submittedName>
</protein>
<gene>
    <name evidence="8" type="ORF">K504DRAFT_499886</name>
</gene>
<keyword evidence="4 6" id="KW-1133">Transmembrane helix</keyword>
<feature type="transmembrane region" description="Helical" evidence="6">
    <location>
        <begin position="415"/>
        <end position="432"/>
    </location>
</feature>
<name>A0A6G1KK00_9PLEO</name>
<feature type="transmembrane region" description="Helical" evidence="6">
    <location>
        <begin position="356"/>
        <end position="375"/>
    </location>
</feature>
<dbReference type="SUPFAM" id="SSF103473">
    <property type="entry name" value="MFS general substrate transporter"/>
    <property type="match status" value="1"/>
</dbReference>
<feature type="transmembrane region" description="Helical" evidence="6">
    <location>
        <begin position="67"/>
        <end position="92"/>
    </location>
</feature>
<feature type="transmembrane region" description="Helical" evidence="6">
    <location>
        <begin position="387"/>
        <end position="408"/>
    </location>
</feature>
<feature type="transmembrane region" description="Helical" evidence="6">
    <location>
        <begin position="163"/>
        <end position="183"/>
    </location>
</feature>
<dbReference type="InterPro" id="IPR011701">
    <property type="entry name" value="MFS"/>
</dbReference>
<evidence type="ECO:0000256" key="1">
    <source>
        <dbReference type="ARBA" id="ARBA00004141"/>
    </source>
</evidence>
<keyword evidence="2" id="KW-0813">Transport</keyword>
<feature type="transmembrane region" description="Helical" evidence="6">
    <location>
        <begin position="195"/>
        <end position="217"/>
    </location>
</feature>
<dbReference type="Gene3D" id="1.20.1250.20">
    <property type="entry name" value="MFS general substrate transporter like domains"/>
    <property type="match status" value="1"/>
</dbReference>
<feature type="transmembrane region" description="Helical" evidence="6">
    <location>
        <begin position="131"/>
        <end position="151"/>
    </location>
</feature>
<reference evidence="8" key="1">
    <citation type="journal article" date="2020" name="Stud. Mycol.">
        <title>101 Dothideomycetes genomes: a test case for predicting lifestyles and emergence of pathogens.</title>
        <authorList>
            <person name="Haridas S."/>
            <person name="Albert R."/>
            <person name="Binder M."/>
            <person name="Bloem J."/>
            <person name="Labutti K."/>
            <person name="Salamov A."/>
            <person name="Andreopoulos B."/>
            <person name="Baker S."/>
            <person name="Barry K."/>
            <person name="Bills G."/>
            <person name="Bluhm B."/>
            <person name="Cannon C."/>
            <person name="Castanera R."/>
            <person name="Culley D."/>
            <person name="Daum C."/>
            <person name="Ezra D."/>
            <person name="Gonzalez J."/>
            <person name="Henrissat B."/>
            <person name="Kuo A."/>
            <person name="Liang C."/>
            <person name="Lipzen A."/>
            <person name="Lutzoni F."/>
            <person name="Magnuson J."/>
            <person name="Mondo S."/>
            <person name="Nolan M."/>
            <person name="Ohm R."/>
            <person name="Pangilinan J."/>
            <person name="Park H.-J."/>
            <person name="Ramirez L."/>
            <person name="Alfaro M."/>
            <person name="Sun H."/>
            <person name="Tritt A."/>
            <person name="Yoshinaga Y."/>
            <person name="Zwiers L.-H."/>
            <person name="Turgeon B."/>
            <person name="Goodwin S."/>
            <person name="Spatafora J."/>
            <person name="Crous P."/>
            <person name="Grigoriev I."/>
        </authorList>
    </citation>
    <scope>NUCLEOTIDE SEQUENCE</scope>
    <source>
        <strain evidence="8">CBS 279.74</strain>
    </source>
</reference>
<dbReference type="Proteomes" id="UP000799428">
    <property type="component" value="Unassembled WGS sequence"/>
</dbReference>
<feature type="transmembrane region" description="Helical" evidence="6">
    <location>
        <begin position="329"/>
        <end position="349"/>
    </location>
</feature>
<dbReference type="GO" id="GO:0022857">
    <property type="term" value="F:transmembrane transporter activity"/>
    <property type="evidence" value="ECO:0007669"/>
    <property type="project" value="InterPro"/>
</dbReference>
<accession>A0A6G1KK00</accession>
<evidence type="ECO:0000313" key="9">
    <source>
        <dbReference type="Proteomes" id="UP000799428"/>
    </source>
</evidence>
<evidence type="ECO:0000313" key="8">
    <source>
        <dbReference type="EMBL" id="KAF2712812.1"/>
    </source>
</evidence>
<feature type="transmembrane region" description="Helical" evidence="6">
    <location>
        <begin position="452"/>
        <end position="472"/>
    </location>
</feature>
<evidence type="ECO:0000256" key="2">
    <source>
        <dbReference type="ARBA" id="ARBA00022448"/>
    </source>
</evidence>
<comment type="subcellular location">
    <subcellularLocation>
        <location evidence="1">Membrane</location>
        <topology evidence="1">Multi-pass membrane protein</topology>
    </subcellularLocation>
</comment>
<feature type="domain" description="Major facilitator superfamily (MFS) profile" evidence="7">
    <location>
        <begin position="67"/>
        <end position="476"/>
    </location>
</feature>
<evidence type="ECO:0000256" key="4">
    <source>
        <dbReference type="ARBA" id="ARBA00022989"/>
    </source>
</evidence>
<keyword evidence="5 6" id="KW-0472">Membrane</keyword>